<proteinExistence type="predicted"/>
<comment type="caution">
    <text evidence="1">The sequence shown here is derived from an EMBL/GenBank/DDBJ whole genome shotgun (WGS) entry which is preliminary data.</text>
</comment>
<accession>A0A4R3PWB3</accession>
<name>A0A4R3PWB3_RHISU</name>
<gene>
    <name evidence="1" type="ORF">EV132_1322</name>
</gene>
<protein>
    <submittedName>
        <fullName evidence="1">Uncharacterized protein</fullName>
    </submittedName>
</protein>
<evidence type="ECO:0000313" key="1">
    <source>
        <dbReference type="EMBL" id="TCU06269.1"/>
    </source>
</evidence>
<reference evidence="1 2" key="1">
    <citation type="submission" date="2019-03" db="EMBL/GenBank/DDBJ databases">
        <title>Genomic Encyclopedia of Type Strains, Phase IV (KMG-V): Genome sequencing to study the core and pangenomes of soil and plant-associated prokaryotes.</title>
        <authorList>
            <person name="Whitman W."/>
        </authorList>
    </citation>
    <scope>NUCLEOTIDE SEQUENCE [LARGE SCALE GENOMIC DNA]</scope>
    <source>
        <strain evidence="1 2">Hc14</strain>
    </source>
</reference>
<dbReference type="EMBL" id="SMBH01000032">
    <property type="protein sequence ID" value="TCU06269.1"/>
    <property type="molecule type" value="Genomic_DNA"/>
</dbReference>
<sequence length="84" mass="9345">MTVETWARYPVSDLEDMDANLPGLREAWEMDLVQEDSSGFDVSMNFSLTRAGVEFLHGPQPSLLDQILKSARSLFGHIVGHPIA</sequence>
<dbReference type="AlphaFoldDB" id="A0A4R3PWB3"/>
<evidence type="ECO:0000313" key="2">
    <source>
        <dbReference type="Proteomes" id="UP000294576"/>
    </source>
</evidence>
<dbReference type="RefSeq" id="WP_132568609.1">
    <property type="nucleotide sequence ID" value="NZ_SMBH01000032.1"/>
</dbReference>
<dbReference type="Proteomes" id="UP000294576">
    <property type="component" value="Unassembled WGS sequence"/>
</dbReference>
<organism evidence="1 2">
    <name type="scientific">Rhizobium sullae</name>
    <name type="common">Rhizobium hedysari</name>
    <dbReference type="NCBI Taxonomy" id="50338"/>
    <lineage>
        <taxon>Bacteria</taxon>
        <taxon>Pseudomonadati</taxon>
        <taxon>Pseudomonadota</taxon>
        <taxon>Alphaproteobacteria</taxon>
        <taxon>Hyphomicrobiales</taxon>
        <taxon>Rhizobiaceae</taxon>
        <taxon>Rhizobium/Agrobacterium group</taxon>
        <taxon>Rhizobium</taxon>
    </lineage>
</organism>